<evidence type="ECO:0000256" key="2">
    <source>
        <dbReference type="ARBA" id="ARBA00004186"/>
    </source>
</evidence>
<dbReference type="GO" id="GO:0005874">
    <property type="term" value="C:microtubule"/>
    <property type="evidence" value="ECO:0007669"/>
    <property type="project" value="UniProtKB-KW"/>
</dbReference>
<keyword evidence="17" id="KW-0175">Coiled coil</keyword>
<keyword evidence="14" id="KW-0131">Cell cycle</keyword>
<dbReference type="Proteomes" id="UP001295794">
    <property type="component" value="Unassembled WGS sequence"/>
</dbReference>
<keyword evidence="6" id="KW-0158">Chromosome</keyword>
<keyword evidence="8" id="KW-0132">Cell division</keyword>
<evidence type="ECO:0000313" key="20">
    <source>
        <dbReference type="Proteomes" id="UP001295794"/>
    </source>
</evidence>
<dbReference type="EMBL" id="CAVNYO010000081">
    <property type="protein sequence ID" value="CAK5265103.1"/>
    <property type="molecule type" value="Genomic_DNA"/>
</dbReference>
<name>A0AAD2HMK9_9AGAR</name>
<evidence type="ECO:0000256" key="15">
    <source>
        <dbReference type="ARBA" id="ARBA00023328"/>
    </source>
</evidence>
<dbReference type="AlphaFoldDB" id="A0AAD2HMK9"/>
<dbReference type="PANTHER" id="PTHR28222">
    <property type="entry name" value="DASH COMPLEX SUBUNIT DAD4"/>
    <property type="match status" value="1"/>
</dbReference>
<dbReference type="PANTHER" id="PTHR28222:SF1">
    <property type="entry name" value="DASH COMPLEX SUBUNIT DAD4"/>
    <property type="match status" value="1"/>
</dbReference>
<evidence type="ECO:0000256" key="3">
    <source>
        <dbReference type="ARBA" id="ARBA00004629"/>
    </source>
</evidence>
<evidence type="ECO:0000256" key="8">
    <source>
        <dbReference type="ARBA" id="ARBA00022618"/>
    </source>
</evidence>
<evidence type="ECO:0000256" key="16">
    <source>
        <dbReference type="ARBA" id="ARBA00030569"/>
    </source>
</evidence>
<keyword evidence="9" id="KW-0493">Microtubule</keyword>
<dbReference type="GO" id="GO:0072686">
    <property type="term" value="C:mitotic spindle"/>
    <property type="evidence" value="ECO:0007669"/>
    <property type="project" value="InterPro"/>
</dbReference>
<feature type="coiled-coil region" evidence="17">
    <location>
        <begin position="20"/>
        <end position="47"/>
    </location>
</feature>
<accession>A0AAD2HMK9</accession>
<dbReference type="GO" id="GO:0042729">
    <property type="term" value="C:DASH complex"/>
    <property type="evidence" value="ECO:0007669"/>
    <property type="project" value="InterPro"/>
</dbReference>
<evidence type="ECO:0000256" key="12">
    <source>
        <dbReference type="ARBA" id="ARBA00023212"/>
    </source>
</evidence>
<sequence>MENPHAEQQAVLLGRILNNVSKCTETLKELNHSLENIARQNSQVKIAADLSMKYRRNVQYNLEATSAKSSK</sequence>
<keyword evidence="11" id="KW-0995">Kinetochore</keyword>
<evidence type="ECO:0000256" key="9">
    <source>
        <dbReference type="ARBA" id="ARBA00022701"/>
    </source>
</evidence>
<comment type="caution">
    <text evidence="19">The sequence shown here is derived from an EMBL/GenBank/DDBJ whole genome shotgun (WGS) entry which is preliminary data.</text>
</comment>
<evidence type="ECO:0000256" key="5">
    <source>
        <dbReference type="ARBA" id="ARBA00020259"/>
    </source>
</evidence>
<proteinExistence type="inferred from homology"/>
<dbReference type="InterPro" id="IPR013959">
    <property type="entry name" value="DASH_Dad4"/>
</dbReference>
<evidence type="ECO:0000256" key="11">
    <source>
        <dbReference type="ARBA" id="ARBA00022838"/>
    </source>
</evidence>
<comment type="similarity">
    <text evidence="4">Belongs to the DASH complex DAD4 family.</text>
</comment>
<keyword evidence="15" id="KW-0137">Centromere</keyword>
<evidence type="ECO:0000256" key="6">
    <source>
        <dbReference type="ARBA" id="ARBA00022454"/>
    </source>
</evidence>
<keyword evidence="7" id="KW-0963">Cytoplasm</keyword>
<reference evidence="19" key="1">
    <citation type="submission" date="2023-11" db="EMBL/GenBank/DDBJ databases">
        <authorList>
            <person name="De Vega J J."/>
            <person name="De Vega J J."/>
        </authorList>
    </citation>
    <scope>NUCLEOTIDE SEQUENCE</scope>
</reference>
<evidence type="ECO:0000256" key="4">
    <source>
        <dbReference type="ARBA" id="ARBA00009754"/>
    </source>
</evidence>
<dbReference type="Pfam" id="PF08650">
    <property type="entry name" value="DASH_Dad4"/>
    <property type="match status" value="1"/>
</dbReference>
<comment type="subcellular location">
    <subcellularLocation>
        <location evidence="3">Chromosome</location>
        <location evidence="3">Centromere</location>
        <location evidence="3">Kinetochore</location>
    </subcellularLocation>
    <subcellularLocation>
        <location evidence="2">Cytoplasm</location>
        <location evidence="2">Cytoskeleton</location>
        <location evidence="2">Spindle</location>
    </subcellularLocation>
    <subcellularLocation>
        <location evidence="1">Nucleus</location>
    </subcellularLocation>
</comment>
<keyword evidence="20" id="KW-1185">Reference proteome</keyword>
<evidence type="ECO:0000256" key="13">
    <source>
        <dbReference type="ARBA" id="ARBA00023242"/>
    </source>
</evidence>
<dbReference type="GO" id="GO:0051301">
    <property type="term" value="P:cell division"/>
    <property type="evidence" value="ECO:0007669"/>
    <property type="project" value="UniProtKB-KW"/>
</dbReference>
<protein>
    <recommendedName>
        <fullName evidence="5">DASH complex subunit DAD4</fullName>
    </recommendedName>
    <alternativeName>
        <fullName evidence="16">Outer kinetochore protein DAD4</fullName>
    </alternativeName>
</protein>
<keyword evidence="10" id="KW-0498">Mitosis</keyword>
<evidence type="ECO:0000256" key="10">
    <source>
        <dbReference type="ARBA" id="ARBA00022776"/>
    </source>
</evidence>
<keyword evidence="13" id="KW-0539">Nucleus</keyword>
<gene>
    <name evidence="19" type="ORF">MYCIT1_LOCUS26602</name>
    <name evidence="18" type="ORF">MYCIT1_LOCUS5839</name>
</gene>
<evidence type="ECO:0000256" key="14">
    <source>
        <dbReference type="ARBA" id="ARBA00023306"/>
    </source>
</evidence>
<evidence type="ECO:0000256" key="1">
    <source>
        <dbReference type="ARBA" id="ARBA00004123"/>
    </source>
</evidence>
<evidence type="ECO:0000256" key="7">
    <source>
        <dbReference type="ARBA" id="ARBA00022490"/>
    </source>
</evidence>
<evidence type="ECO:0000313" key="19">
    <source>
        <dbReference type="EMBL" id="CAK5277594.1"/>
    </source>
</evidence>
<organism evidence="19 20">
    <name type="scientific">Mycena citricolor</name>
    <dbReference type="NCBI Taxonomy" id="2018698"/>
    <lineage>
        <taxon>Eukaryota</taxon>
        <taxon>Fungi</taxon>
        <taxon>Dikarya</taxon>
        <taxon>Basidiomycota</taxon>
        <taxon>Agaricomycotina</taxon>
        <taxon>Agaricomycetes</taxon>
        <taxon>Agaricomycetidae</taxon>
        <taxon>Agaricales</taxon>
        <taxon>Marasmiineae</taxon>
        <taxon>Mycenaceae</taxon>
        <taxon>Mycena</taxon>
    </lineage>
</organism>
<keyword evidence="12" id="KW-0206">Cytoskeleton</keyword>
<dbReference type="GO" id="GO:0008608">
    <property type="term" value="P:attachment of spindle microtubules to kinetochore"/>
    <property type="evidence" value="ECO:0007669"/>
    <property type="project" value="InterPro"/>
</dbReference>
<evidence type="ECO:0000256" key="17">
    <source>
        <dbReference type="SAM" id="Coils"/>
    </source>
</evidence>
<evidence type="ECO:0000313" key="18">
    <source>
        <dbReference type="EMBL" id="CAK5265103.1"/>
    </source>
</evidence>
<dbReference type="EMBL" id="CAVNYO010000419">
    <property type="protein sequence ID" value="CAK5277594.1"/>
    <property type="molecule type" value="Genomic_DNA"/>
</dbReference>